<evidence type="ECO:0000256" key="2">
    <source>
        <dbReference type="SAM" id="MobiDB-lite"/>
    </source>
</evidence>
<feature type="compositionally biased region" description="Basic residues" evidence="2">
    <location>
        <begin position="314"/>
        <end position="325"/>
    </location>
</feature>
<feature type="domain" description="DUF1409" evidence="3">
    <location>
        <begin position="406"/>
        <end position="453"/>
    </location>
</feature>
<organism evidence="4">
    <name type="scientific">Oryza barthii</name>
    <dbReference type="NCBI Taxonomy" id="65489"/>
    <lineage>
        <taxon>Eukaryota</taxon>
        <taxon>Viridiplantae</taxon>
        <taxon>Streptophyta</taxon>
        <taxon>Embryophyta</taxon>
        <taxon>Tracheophyta</taxon>
        <taxon>Spermatophyta</taxon>
        <taxon>Magnoliopsida</taxon>
        <taxon>Liliopsida</taxon>
        <taxon>Poales</taxon>
        <taxon>Poaceae</taxon>
        <taxon>BOP clade</taxon>
        <taxon>Oryzoideae</taxon>
        <taxon>Oryzeae</taxon>
        <taxon>Oryzinae</taxon>
        <taxon>Oryza</taxon>
    </lineage>
</organism>
<dbReference type="EMBL" id="AP018845">
    <property type="protein sequence ID" value="BBF89283.1"/>
    <property type="molecule type" value="Genomic_DNA"/>
</dbReference>
<evidence type="ECO:0000259" key="3">
    <source>
        <dbReference type="Pfam" id="PF07197"/>
    </source>
</evidence>
<keyword evidence="1" id="KW-0175">Coiled coil</keyword>
<dbReference type="Pfam" id="PF07197">
    <property type="entry name" value="DUF1409"/>
    <property type="match status" value="1"/>
</dbReference>
<accession>A0A679BAV5</accession>
<evidence type="ECO:0000256" key="1">
    <source>
        <dbReference type="SAM" id="Coils"/>
    </source>
</evidence>
<protein>
    <submittedName>
        <fullName evidence="4">Paramyosin-like</fullName>
    </submittedName>
</protein>
<name>A0A679BAV5_9ORYZ</name>
<feature type="region of interest" description="Disordered" evidence="2">
    <location>
        <begin position="281"/>
        <end position="357"/>
    </location>
</feature>
<reference evidence="4" key="1">
    <citation type="submission" date="2018-08" db="EMBL/GenBank/DDBJ databases">
        <title>Oryza barthii genomic DNA, chromosome 11, BAC clone:OBARTa0093J04.</title>
        <authorList>
            <person name="Wu J."/>
            <person name="Kanamori H."/>
        </authorList>
    </citation>
    <scope>NUCLEOTIDE SEQUENCE</scope>
    <source>
        <strain evidence="4">W1588</strain>
    </source>
</reference>
<gene>
    <name evidence="4" type="primary">OBARTa0093J04.39</name>
</gene>
<dbReference type="InterPro" id="IPR010811">
    <property type="entry name" value="DUF1409"/>
</dbReference>
<sequence length="592" mass="66326">MNWFGNFYEGFSKDSRSWFAYAYFADFELPADFRFDEINSEKFEKSREVFIAAISPCILPVGIHQGRNIQISYEFYYPMSAARQMGMGQLPIGLFFSDKIQTRGEITSALMMDRMLSIQGPPLDSMENIELAMLRSSTFDRWWTEWKKHLFHQSASMYLTDIFPDMVPQTIESSPPHISQSGETIKYATGILPNCGGLAPSTIGYNAPKTSTLLHGQTREPIPSEVRKRKGTKPSAAVPSATKKKALKKQKVAAADYLPNIDPEVERFLDEEEIEEAIDEAAADRSEAIEKTPAANIPAPQKTPPTLIRQTYQPRKKKLAAKKKPAPPPSLIHSPTPIQHESSEHTPSAKGSHHVEDQPAPAIPALADMFSFDIKQFMDEEEETSSKALAPLADDLKTTLKDIAHRLESSLDALVVDCGPIRARFEEIQNQIPDDVAEVISPAVFLGQYRFKLERSRQRIADRRERKELEATIQANRQSINEEKAKLDGMMSGPSSIQVNIDRLKNHKIELLAELEACYAELALEEQKLANLPKAIEEQTSKLKSSIKHLAEMNKSMKAIPGIDAADAQAIEEVEQNRQRAISAIHKLVSAE</sequence>
<proteinExistence type="predicted"/>
<feature type="coiled-coil region" evidence="1">
    <location>
        <begin position="466"/>
        <end position="521"/>
    </location>
</feature>
<feature type="region of interest" description="Disordered" evidence="2">
    <location>
        <begin position="216"/>
        <end position="244"/>
    </location>
</feature>
<dbReference type="AlphaFoldDB" id="A0A679BAV5"/>
<evidence type="ECO:0000313" key="4">
    <source>
        <dbReference type="EMBL" id="BBF89283.1"/>
    </source>
</evidence>